<reference evidence="2 3" key="1">
    <citation type="journal article" date="2010" name="Stand. Genomic Sci.">
        <title>Complete genome sequence of Haliangium ochraceum type strain (SMP-2).</title>
        <authorList>
            <consortium name="US DOE Joint Genome Institute (JGI-PGF)"/>
            <person name="Ivanova N."/>
            <person name="Daum C."/>
            <person name="Lang E."/>
            <person name="Abt B."/>
            <person name="Kopitz M."/>
            <person name="Saunders E."/>
            <person name="Lapidus A."/>
            <person name="Lucas S."/>
            <person name="Glavina Del Rio T."/>
            <person name="Nolan M."/>
            <person name="Tice H."/>
            <person name="Copeland A."/>
            <person name="Cheng J.F."/>
            <person name="Chen F."/>
            <person name="Bruce D."/>
            <person name="Goodwin L."/>
            <person name="Pitluck S."/>
            <person name="Mavromatis K."/>
            <person name="Pati A."/>
            <person name="Mikhailova N."/>
            <person name="Chen A."/>
            <person name="Palaniappan K."/>
            <person name="Land M."/>
            <person name="Hauser L."/>
            <person name="Chang Y.J."/>
            <person name="Jeffries C.D."/>
            <person name="Detter J.C."/>
            <person name="Brettin T."/>
            <person name="Rohde M."/>
            <person name="Goker M."/>
            <person name="Bristow J."/>
            <person name="Markowitz V."/>
            <person name="Eisen J.A."/>
            <person name="Hugenholtz P."/>
            <person name="Kyrpides N.C."/>
            <person name="Klenk H.P."/>
        </authorList>
    </citation>
    <scope>NUCLEOTIDE SEQUENCE [LARGE SCALE GENOMIC DNA]</scope>
    <source>
        <strain evidence="3">DSM 14365 / CIP 107738 / JCM 11303 / AJ 13395 / SMP-2</strain>
    </source>
</reference>
<protein>
    <submittedName>
        <fullName evidence="2">GCN5-related N-acetyltransferase</fullName>
    </submittedName>
</protein>
<evidence type="ECO:0000313" key="3">
    <source>
        <dbReference type="Proteomes" id="UP000001880"/>
    </source>
</evidence>
<dbReference type="EMBL" id="CP001804">
    <property type="protein sequence ID" value="ACY16024.1"/>
    <property type="molecule type" value="Genomic_DNA"/>
</dbReference>
<dbReference type="AlphaFoldDB" id="D0LW92"/>
<dbReference type="eggNOG" id="COG0456">
    <property type="taxonomic scope" value="Bacteria"/>
</dbReference>
<gene>
    <name evidence="2" type="ordered locus">Hoch_3522</name>
</gene>
<dbReference type="InterPro" id="IPR000182">
    <property type="entry name" value="GNAT_dom"/>
</dbReference>
<keyword evidence="3" id="KW-1185">Reference proteome</keyword>
<evidence type="ECO:0000259" key="1">
    <source>
        <dbReference type="PROSITE" id="PS51186"/>
    </source>
</evidence>
<dbReference type="HOGENOM" id="CLU_1515884_0_0_7"/>
<dbReference type="SUPFAM" id="SSF55729">
    <property type="entry name" value="Acyl-CoA N-acyltransferases (Nat)"/>
    <property type="match status" value="1"/>
</dbReference>
<dbReference type="OrthoDB" id="5506158at2"/>
<dbReference type="Proteomes" id="UP000001880">
    <property type="component" value="Chromosome"/>
</dbReference>
<organism evidence="2 3">
    <name type="scientific">Haliangium ochraceum (strain DSM 14365 / JCM 11303 / SMP-2)</name>
    <dbReference type="NCBI Taxonomy" id="502025"/>
    <lineage>
        <taxon>Bacteria</taxon>
        <taxon>Pseudomonadati</taxon>
        <taxon>Myxococcota</taxon>
        <taxon>Polyangia</taxon>
        <taxon>Haliangiales</taxon>
        <taxon>Kofleriaceae</taxon>
        <taxon>Haliangium</taxon>
    </lineage>
</organism>
<dbReference type="RefSeq" id="WP_012828623.1">
    <property type="nucleotide sequence ID" value="NC_013440.1"/>
</dbReference>
<dbReference type="Gene3D" id="3.40.630.30">
    <property type="match status" value="1"/>
</dbReference>
<dbReference type="GO" id="GO:0016747">
    <property type="term" value="F:acyltransferase activity, transferring groups other than amino-acyl groups"/>
    <property type="evidence" value="ECO:0007669"/>
    <property type="project" value="InterPro"/>
</dbReference>
<dbReference type="Pfam" id="PF00583">
    <property type="entry name" value="Acetyltransf_1"/>
    <property type="match status" value="1"/>
</dbReference>
<keyword evidence="2" id="KW-0808">Transferase</keyword>
<evidence type="ECO:0000313" key="2">
    <source>
        <dbReference type="EMBL" id="ACY16024.1"/>
    </source>
</evidence>
<dbReference type="STRING" id="502025.Hoch_3522"/>
<accession>D0LW92</accession>
<feature type="domain" description="N-acetyltransferase" evidence="1">
    <location>
        <begin position="40"/>
        <end position="177"/>
    </location>
</feature>
<dbReference type="InterPro" id="IPR016181">
    <property type="entry name" value="Acyl_CoA_acyltransferase"/>
</dbReference>
<dbReference type="PROSITE" id="PS51186">
    <property type="entry name" value="GNAT"/>
    <property type="match status" value="1"/>
</dbReference>
<name>D0LW92_HALO1</name>
<sequence length="177" mass="19985">MSRLQHIGDLHLTRDKPAVYAWLRAYLSWHLEVWARALGVALSPAELEDRIDRGGLLEREWDELARASQDEEQFVAVAREGMRAVGIVHAAARHDRYLELPIGALYWIFVEPVSRGAGASDLLMDAARGWMRARGLRAAEVFVSEDNAPALRLYQRHGYRGADLRMLARLGDGEPRS</sequence>
<dbReference type="PANTHER" id="PTHR43072">
    <property type="entry name" value="N-ACETYLTRANSFERASE"/>
    <property type="match status" value="1"/>
</dbReference>
<proteinExistence type="predicted"/>
<dbReference type="KEGG" id="hoh:Hoch_3522"/>